<keyword evidence="2" id="KW-1185">Reference proteome</keyword>
<organism evidence="2 3">
    <name type="scientific">Macrostomum lignano</name>
    <dbReference type="NCBI Taxonomy" id="282301"/>
    <lineage>
        <taxon>Eukaryota</taxon>
        <taxon>Metazoa</taxon>
        <taxon>Spiralia</taxon>
        <taxon>Lophotrochozoa</taxon>
        <taxon>Platyhelminthes</taxon>
        <taxon>Rhabditophora</taxon>
        <taxon>Macrostomorpha</taxon>
        <taxon>Macrostomida</taxon>
        <taxon>Macrostomidae</taxon>
        <taxon>Macrostomum</taxon>
    </lineage>
</organism>
<feature type="region of interest" description="Disordered" evidence="1">
    <location>
        <begin position="250"/>
        <end position="275"/>
    </location>
</feature>
<sequence length="284" mass="31392">MMGCRHQQSKTPSPPAQTRLPAAAGAQQASVRCVNLFLERLRQRPGLGVVTAGRSSIHRLEANSGAALWRSEKNERQPRQAFGTARNAETPKQGEVVGVAKHAEPPFRLRSTHCVAATESVSGRKLKTRTRTNRNGAKRMALGNTARWLVACPFKQNSCDLDAQHHLKSIQPQKELHFKEGGGAQQQLQQQQHACQNAQYTKKCNFESSCLVQSSPDKVLPGLPAGQVGFKVGMKREWILNRARLGDTIKRSGPERLGRDSDGGQGGRARRLRPVRHHRCHLFG</sequence>
<feature type="compositionally biased region" description="Basic and acidic residues" evidence="1">
    <location>
        <begin position="250"/>
        <end position="262"/>
    </location>
</feature>
<dbReference type="AlphaFoldDB" id="A0A1I8FHP2"/>
<evidence type="ECO:0000313" key="3">
    <source>
        <dbReference type="WBParaSite" id="maker-unitig_35327-snap-gene-0.2-mRNA-1"/>
    </source>
</evidence>
<evidence type="ECO:0000313" key="2">
    <source>
        <dbReference type="Proteomes" id="UP000095280"/>
    </source>
</evidence>
<dbReference type="Proteomes" id="UP000095280">
    <property type="component" value="Unplaced"/>
</dbReference>
<dbReference type="WBParaSite" id="maker-unitig_35327-snap-gene-0.2-mRNA-1">
    <property type="protein sequence ID" value="maker-unitig_35327-snap-gene-0.2-mRNA-1"/>
    <property type="gene ID" value="maker-unitig_35327-snap-gene-0.2"/>
</dbReference>
<accession>A0A1I8FHP2</accession>
<evidence type="ECO:0000256" key="1">
    <source>
        <dbReference type="SAM" id="MobiDB-lite"/>
    </source>
</evidence>
<reference evidence="3" key="1">
    <citation type="submission" date="2016-11" db="UniProtKB">
        <authorList>
            <consortium name="WormBaseParasite"/>
        </authorList>
    </citation>
    <scope>IDENTIFICATION</scope>
</reference>
<name>A0A1I8FHP2_9PLAT</name>
<protein>
    <submittedName>
        <fullName evidence="3">Uncharacterized protein</fullName>
    </submittedName>
</protein>
<proteinExistence type="predicted"/>
<feature type="region of interest" description="Disordered" evidence="1">
    <location>
        <begin position="1"/>
        <end position="24"/>
    </location>
</feature>